<dbReference type="PANTHER" id="PTHR42678">
    <property type="entry name" value="AMIDASE"/>
    <property type="match status" value="1"/>
</dbReference>
<gene>
    <name evidence="4" type="ORF">EOD73_04860</name>
</gene>
<dbReference type="AlphaFoldDB" id="A0A437LSD1"/>
<feature type="domain" description="Amidase" evidence="3">
    <location>
        <begin position="56"/>
        <end position="509"/>
    </location>
</feature>
<dbReference type="RefSeq" id="WP_127681380.1">
    <property type="nucleotide sequence ID" value="NZ_SACM01000001.1"/>
</dbReference>
<dbReference type="PANTHER" id="PTHR42678:SF34">
    <property type="entry name" value="OS04G0183300 PROTEIN"/>
    <property type="match status" value="1"/>
</dbReference>
<dbReference type="EMBL" id="SACM01000001">
    <property type="protein sequence ID" value="RVT88321.1"/>
    <property type="molecule type" value="Genomic_DNA"/>
</dbReference>
<evidence type="ECO:0000256" key="2">
    <source>
        <dbReference type="SAM" id="SignalP"/>
    </source>
</evidence>
<dbReference type="SUPFAM" id="SSF75304">
    <property type="entry name" value="Amidase signature (AS) enzymes"/>
    <property type="match status" value="1"/>
</dbReference>
<dbReference type="GO" id="GO:0004040">
    <property type="term" value="F:amidase activity"/>
    <property type="evidence" value="ECO:0007669"/>
    <property type="project" value="UniProtKB-EC"/>
</dbReference>
<keyword evidence="2" id="KW-0732">Signal</keyword>
<feature type="signal peptide" evidence="2">
    <location>
        <begin position="1"/>
        <end position="21"/>
    </location>
</feature>
<dbReference type="Pfam" id="PF01425">
    <property type="entry name" value="Amidase"/>
    <property type="match status" value="1"/>
</dbReference>
<organism evidence="4 5">
    <name type="scientific">Inhella crocodyli</name>
    <dbReference type="NCBI Taxonomy" id="2499851"/>
    <lineage>
        <taxon>Bacteria</taxon>
        <taxon>Pseudomonadati</taxon>
        <taxon>Pseudomonadota</taxon>
        <taxon>Betaproteobacteria</taxon>
        <taxon>Burkholderiales</taxon>
        <taxon>Sphaerotilaceae</taxon>
        <taxon>Inhella</taxon>
    </lineage>
</organism>
<evidence type="ECO:0000259" key="3">
    <source>
        <dbReference type="Pfam" id="PF01425"/>
    </source>
</evidence>
<comment type="caution">
    <text evidence="4">The sequence shown here is derived from an EMBL/GenBank/DDBJ whole genome shotgun (WGS) entry which is preliminary data.</text>
</comment>
<dbReference type="InterPro" id="IPR036928">
    <property type="entry name" value="AS_sf"/>
</dbReference>
<dbReference type="Gene3D" id="3.90.1300.10">
    <property type="entry name" value="Amidase signature (AS) domain"/>
    <property type="match status" value="1"/>
</dbReference>
<dbReference type="EC" id="3.5.1.4" evidence="4"/>
<reference evidence="4 5" key="1">
    <citation type="submission" date="2019-01" db="EMBL/GenBank/DDBJ databases">
        <authorList>
            <person name="Chen W.-M."/>
        </authorList>
    </citation>
    <scope>NUCLEOTIDE SEQUENCE [LARGE SCALE GENOMIC DNA]</scope>
    <source>
        <strain evidence="4 5">CCP-18</strain>
    </source>
</reference>
<dbReference type="OrthoDB" id="9811471at2"/>
<evidence type="ECO:0000313" key="5">
    <source>
        <dbReference type="Proteomes" id="UP000288587"/>
    </source>
</evidence>
<accession>A0A437LSD1</accession>
<keyword evidence="4" id="KW-0378">Hydrolase</keyword>
<name>A0A437LSD1_9BURK</name>
<feature type="chain" id="PRO_5019541956" evidence="2">
    <location>
        <begin position="22"/>
        <end position="534"/>
    </location>
</feature>
<feature type="region of interest" description="Disordered" evidence="1">
    <location>
        <begin position="169"/>
        <end position="198"/>
    </location>
</feature>
<keyword evidence="5" id="KW-1185">Reference proteome</keyword>
<feature type="compositionally biased region" description="Polar residues" evidence="1">
    <location>
        <begin position="171"/>
        <end position="182"/>
    </location>
</feature>
<dbReference type="NCBIfam" id="NF006006">
    <property type="entry name" value="PRK08137.1"/>
    <property type="match status" value="1"/>
</dbReference>
<dbReference type="InterPro" id="IPR023631">
    <property type="entry name" value="Amidase_dom"/>
</dbReference>
<protein>
    <submittedName>
        <fullName evidence="4">Amidase</fullName>
        <ecNumber evidence="4">3.5.1.4</ecNumber>
    </submittedName>
</protein>
<proteinExistence type="predicted"/>
<evidence type="ECO:0000256" key="1">
    <source>
        <dbReference type="SAM" id="MobiDB-lite"/>
    </source>
</evidence>
<sequence length="534" mass="54788">MKRRHLLQASVTLSAGAAATAASGPAPGLPDFPWREADATQLAAAQREGRATALGLTQAYLARIAALDRAGPQLRSVIELNPEAEAIAAGLDAERAAGRVRGPLHGLPVLLKDNIATGDRMATSAGSIALASAPAAKDAPLVARLRAEGAVILGKTNLSEWANFRGKASVSGWSSRGGQTRNPHALDRTPSGSSSGTGAALAAHFAALGVGTETDGSITSPASVQGLVGMKPTLGLVSRRGVIPIAPSQDTAGPMCRSVADAALLLWALAGVDPGDPATQAQQGHFDRDTLLQLPPQALRGARLGVATNLVEGHGRATVALFESALQQLEAAGATLVRAPLPQWPAMASGELDVLLHEMAPAMASYLAEFAPNAPFKTLADLLAFNRAHPETLALFGQEWFEASVATVAAGGLKAPAYRKALSNGRRSARALGIDALMRQHSLVAIVAPTTGPAGLIDPVKGDQDGTPSATTPAAVAGYPHVTVPMGQVQGLPVGLSFFGTAWSDARLLALAADYEQRSRLRRDPAFRASAGVA</sequence>
<dbReference type="Proteomes" id="UP000288587">
    <property type="component" value="Unassembled WGS sequence"/>
</dbReference>
<evidence type="ECO:0000313" key="4">
    <source>
        <dbReference type="EMBL" id="RVT88321.1"/>
    </source>
</evidence>